<comment type="caution">
    <text evidence="2">The sequence shown here is derived from an EMBL/GenBank/DDBJ whole genome shotgun (WGS) entry which is preliminary data.</text>
</comment>
<evidence type="ECO:0000256" key="1">
    <source>
        <dbReference type="SAM" id="MobiDB-lite"/>
    </source>
</evidence>
<dbReference type="EMBL" id="BARV01024611">
    <property type="protein sequence ID" value="GAI35129.1"/>
    <property type="molecule type" value="Genomic_DNA"/>
</dbReference>
<name>X1PVZ1_9ZZZZ</name>
<feature type="non-terminal residue" evidence="2">
    <location>
        <position position="100"/>
    </location>
</feature>
<proteinExistence type="predicted"/>
<feature type="region of interest" description="Disordered" evidence="1">
    <location>
        <begin position="79"/>
        <end position="100"/>
    </location>
</feature>
<dbReference type="AlphaFoldDB" id="X1PVZ1"/>
<evidence type="ECO:0000313" key="2">
    <source>
        <dbReference type="EMBL" id="GAI35129.1"/>
    </source>
</evidence>
<reference evidence="2" key="1">
    <citation type="journal article" date="2014" name="Front. Microbiol.">
        <title>High frequency of phylogenetically diverse reductive dehalogenase-homologous genes in deep subseafloor sedimentary metagenomes.</title>
        <authorList>
            <person name="Kawai M."/>
            <person name="Futagami T."/>
            <person name="Toyoda A."/>
            <person name="Takaki Y."/>
            <person name="Nishi S."/>
            <person name="Hori S."/>
            <person name="Arai W."/>
            <person name="Tsubouchi T."/>
            <person name="Morono Y."/>
            <person name="Uchiyama I."/>
            <person name="Ito T."/>
            <person name="Fujiyama A."/>
            <person name="Inagaki F."/>
            <person name="Takami H."/>
        </authorList>
    </citation>
    <scope>NUCLEOTIDE SEQUENCE</scope>
    <source>
        <strain evidence="2">Expedition CK06-06</strain>
    </source>
</reference>
<gene>
    <name evidence="2" type="ORF">S06H3_40142</name>
</gene>
<accession>X1PVZ1</accession>
<protein>
    <submittedName>
        <fullName evidence="2">Uncharacterized protein</fullName>
    </submittedName>
</protein>
<organism evidence="2">
    <name type="scientific">marine sediment metagenome</name>
    <dbReference type="NCBI Taxonomy" id="412755"/>
    <lineage>
        <taxon>unclassified sequences</taxon>
        <taxon>metagenomes</taxon>
        <taxon>ecological metagenomes</taxon>
    </lineage>
</organism>
<sequence>MKDTSAENASTVLGGAKILLRQAVAAVLDAAHPDLTYPLTVVGIVGEVNDALASCDRSTMLALKNKLVIYNELGCPLNGDQGEGSSSSPPCPGCPGQDPL</sequence>